<evidence type="ECO:0008006" key="3">
    <source>
        <dbReference type="Google" id="ProtNLM"/>
    </source>
</evidence>
<keyword evidence="2" id="KW-1185">Reference proteome</keyword>
<dbReference type="FunCoup" id="A0A2K1Z838">
    <property type="interactions" value="464"/>
</dbReference>
<dbReference type="PANTHER" id="PTHR31972">
    <property type="entry name" value="EXPRESSED PROTEIN"/>
    <property type="match status" value="1"/>
</dbReference>
<evidence type="ECO:0000313" key="1">
    <source>
        <dbReference type="EMBL" id="PNT21439.2"/>
    </source>
</evidence>
<sequence>MEFENYSSSQSSIRQTLSCKQCNSPDIYNLPRGQERPVAVLKKNKAGRKKFKETRHPVYRGVRRRNGNKWVCEVREPNKKSRIWVGTFKSPEMAARAHDVAALALKGELAALNFLDSALILPRAKSSSARDIQRAALAATEVFGRSASSCSSSSSPDHKKLSCVTRSRKVLSPSLIDLPVHEKGTENVLRPSLIDTQSVEIYEKKVSNEEPFSNMVMSCSNNCCSEKVPNHSNATFFDEEALFNMPGLLDSMAEGLILTPPAMARGVYWDDMACSTDLTLWEDDYLDSQ</sequence>
<accession>A0A2K1Z838</accession>
<reference evidence="1 2" key="1">
    <citation type="journal article" date="2006" name="Science">
        <title>The genome of black cottonwood, Populus trichocarpa (Torr. &amp; Gray).</title>
        <authorList>
            <person name="Tuskan G.A."/>
            <person name="Difazio S."/>
            <person name="Jansson S."/>
            <person name="Bohlmann J."/>
            <person name="Grigoriev I."/>
            <person name="Hellsten U."/>
            <person name="Putnam N."/>
            <person name="Ralph S."/>
            <person name="Rombauts S."/>
            <person name="Salamov A."/>
            <person name="Schein J."/>
            <person name="Sterck L."/>
            <person name="Aerts A."/>
            <person name="Bhalerao R.R."/>
            <person name="Bhalerao R.P."/>
            <person name="Blaudez D."/>
            <person name="Boerjan W."/>
            <person name="Brun A."/>
            <person name="Brunner A."/>
            <person name="Busov V."/>
            <person name="Campbell M."/>
            <person name="Carlson J."/>
            <person name="Chalot M."/>
            <person name="Chapman J."/>
            <person name="Chen G.L."/>
            <person name="Cooper D."/>
            <person name="Coutinho P.M."/>
            <person name="Couturier J."/>
            <person name="Covert S."/>
            <person name="Cronk Q."/>
            <person name="Cunningham R."/>
            <person name="Davis J."/>
            <person name="Degroeve S."/>
            <person name="Dejardin A."/>
            <person name="Depamphilis C."/>
            <person name="Detter J."/>
            <person name="Dirks B."/>
            <person name="Dubchak I."/>
            <person name="Duplessis S."/>
            <person name="Ehlting J."/>
            <person name="Ellis B."/>
            <person name="Gendler K."/>
            <person name="Goodstein D."/>
            <person name="Gribskov M."/>
            <person name="Grimwood J."/>
            <person name="Groover A."/>
            <person name="Gunter L."/>
            <person name="Hamberger B."/>
            <person name="Heinze B."/>
            <person name="Helariutta Y."/>
            <person name="Henrissat B."/>
            <person name="Holligan D."/>
            <person name="Holt R."/>
            <person name="Huang W."/>
            <person name="Islam-Faridi N."/>
            <person name="Jones S."/>
            <person name="Jones-Rhoades M."/>
            <person name="Jorgensen R."/>
            <person name="Joshi C."/>
            <person name="Kangasjarvi J."/>
            <person name="Karlsson J."/>
            <person name="Kelleher C."/>
            <person name="Kirkpatrick R."/>
            <person name="Kirst M."/>
            <person name="Kohler A."/>
            <person name="Kalluri U."/>
            <person name="Larimer F."/>
            <person name="Leebens-Mack J."/>
            <person name="Leple J.C."/>
            <person name="Locascio P."/>
            <person name="Lou Y."/>
            <person name="Lucas S."/>
            <person name="Martin F."/>
            <person name="Montanini B."/>
            <person name="Napoli C."/>
            <person name="Nelson D.R."/>
            <person name="Nelson C."/>
            <person name="Nieminen K."/>
            <person name="Nilsson O."/>
            <person name="Pereda V."/>
            <person name="Peter G."/>
            <person name="Philippe R."/>
            <person name="Pilate G."/>
            <person name="Poliakov A."/>
            <person name="Razumovskaya J."/>
            <person name="Richardson P."/>
            <person name="Rinaldi C."/>
            <person name="Ritland K."/>
            <person name="Rouze P."/>
            <person name="Ryaboy D."/>
            <person name="Schmutz J."/>
            <person name="Schrader J."/>
            <person name="Segerman B."/>
            <person name="Shin H."/>
            <person name="Siddiqui A."/>
            <person name="Sterky F."/>
            <person name="Terry A."/>
            <person name="Tsai C.J."/>
            <person name="Uberbacher E."/>
            <person name="Unneberg P."/>
            <person name="Vahala J."/>
            <person name="Wall K."/>
            <person name="Wessler S."/>
            <person name="Yang G."/>
            <person name="Yin T."/>
            <person name="Douglas C."/>
            <person name="Marra M."/>
            <person name="Sandberg G."/>
            <person name="Van de Peer Y."/>
            <person name="Rokhsar D."/>
        </authorList>
    </citation>
    <scope>NUCLEOTIDE SEQUENCE [LARGE SCALE GENOMIC DNA]</scope>
    <source>
        <strain evidence="2">cv. Nisqually</strain>
    </source>
</reference>
<dbReference type="PANTHER" id="PTHR31972:SF48">
    <property type="entry name" value="OS04G0407500 PROTEIN"/>
    <property type="match status" value="1"/>
</dbReference>
<dbReference type="InterPro" id="IPR008586">
    <property type="entry name" value="DUF868_pln"/>
</dbReference>
<evidence type="ECO:0000313" key="2">
    <source>
        <dbReference type="Proteomes" id="UP000006729"/>
    </source>
</evidence>
<gene>
    <name evidence="1" type="ORF">POPTR_009G147700v4</name>
</gene>
<dbReference type="STRING" id="3694.A0A2K1Z838"/>
<dbReference type="Pfam" id="PF05910">
    <property type="entry name" value="DUF868"/>
    <property type="match status" value="1"/>
</dbReference>
<comment type="caution">
    <text evidence="1">The sequence shown here is derived from an EMBL/GenBank/DDBJ whole genome shotgun (WGS) entry which is preliminary data.</text>
</comment>
<organism evidence="1 2">
    <name type="scientific">Populus trichocarpa</name>
    <name type="common">Western balsam poplar</name>
    <name type="synonym">Populus balsamifera subsp. trichocarpa</name>
    <dbReference type="NCBI Taxonomy" id="3694"/>
    <lineage>
        <taxon>Eukaryota</taxon>
        <taxon>Viridiplantae</taxon>
        <taxon>Streptophyta</taxon>
        <taxon>Embryophyta</taxon>
        <taxon>Tracheophyta</taxon>
        <taxon>Spermatophyta</taxon>
        <taxon>Magnoliopsida</taxon>
        <taxon>eudicotyledons</taxon>
        <taxon>Gunneridae</taxon>
        <taxon>Pentapetalae</taxon>
        <taxon>rosids</taxon>
        <taxon>fabids</taxon>
        <taxon>Malpighiales</taxon>
        <taxon>Salicaceae</taxon>
        <taxon>Saliceae</taxon>
        <taxon>Populus</taxon>
    </lineage>
</organism>
<dbReference type="AlphaFoldDB" id="A0A2K1Z838"/>
<dbReference type="EMBL" id="CM009298">
    <property type="protein sequence ID" value="PNT21439.2"/>
    <property type="molecule type" value="Genomic_DNA"/>
</dbReference>
<dbReference type="InParanoid" id="A0A2K1Z838"/>
<proteinExistence type="predicted"/>
<protein>
    <recommendedName>
        <fullName evidence="3">DUF868 domain-containing protein</fullName>
    </recommendedName>
</protein>
<dbReference type="Proteomes" id="UP000006729">
    <property type="component" value="Chromosome 9"/>
</dbReference>
<name>A0A2K1Z838_POPTR</name>